<dbReference type="PANTHER" id="PTHR13767">
    <property type="entry name" value="TRNA-PSEUDOURIDINE SYNTHASE"/>
    <property type="match status" value="1"/>
</dbReference>
<feature type="domain" description="tRNA pseudouridylate synthase B C-terminal" evidence="8">
    <location>
        <begin position="181"/>
        <end position="233"/>
    </location>
</feature>
<protein>
    <recommendedName>
        <fullName evidence="5">tRNA pseudouridine synthase B</fullName>
        <ecNumber evidence="5">5.4.99.25</ecNumber>
    </recommendedName>
    <alternativeName>
        <fullName evidence="5">tRNA pseudouridine(55) synthase</fullName>
        <shortName evidence="5">Psi55 synthase</shortName>
    </alternativeName>
    <alternativeName>
        <fullName evidence="5">tRNA pseudouridylate synthase</fullName>
    </alternativeName>
    <alternativeName>
        <fullName evidence="5">tRNA-uridine isomerase</fullName>
    </alternativeName>
</protein>
<evidence type="ECO:0000256" key="1">
    <source>
        <dbReference type="ARBA" id="ARBA00000385"/>
    </source>
</evidence>
<dbReference type="InterPro" id="IPR036974">
    <property type="entry name" value="PUA_sf"/>
</dbReference>
<dbReference type="SUPFAM" id="SSF88697">
    <property type="entry name" value="PUA domain-like"/>
    <property type="match status" value="1"/>
</dbReference>
<dbReference type="GO" id="GO:0160148">
    <property type="term" value="F:tRNA pseudouridine(55) synthase activity"/>
    <property type="evidence" value="ECO:0007669"/>
    <property type="project" value="UniProtKB-EC"/>
</dbReference>
<dbReference type="InterPro" id="IPR015947">
    <property type="entry name" value="PUA-like_sf"/>
</dbReference>
<sequence>MVSPGILLVDKPAGLTSHDVVARTRRAFGTRKVGHAGTLDPMATGLLVIGIEGATRLLTYIVGADKTYEATIRLGQTTGTDDADGEILTRASADAWTAVTEERIADGIRALTGTISQVPSSVSAIKVDGRRAYDRVRAGEEVVLAARSVTVSRFDVVARREGEGVVDLDVVVDCSSGTYIRSLARDLGEDLGVGGHLTALRRSRVGDFDVADAVSIEDLEGATTLTPAQAAARVLQALDVTAEDARDLRHGKRLSGQATRLDGALAAAIDPDGLLVGVVERRGPDLKSAMNMPEAAR</sequence>
<evidence type="ECO:0000256" key="5">
    <source>
        <dbReference type="HAMAP-Rule" id="MF_01080"/>
    </source>
</evidence>
<keyword evidence="4 5" id="KW-0413">Isomerase</keyword>
<dbReference type="RefSeq" id="WP_045258840.1">
    <property type="nucleotide sequence ID" value="NZ_JYJB01000010.1"/>
</dbReference>
<proteinExistence type="inferred from homology"/>
<name>A0A0M2HJ43_9MICO</name>
<comment type="function">
    <text evidence="5">Responsible for synthesis of pseudouridine from uracil-55 in the psi GC loop of transfer RNAs.</text>
</comment>
<dbReference type="Gene3D" id="3.30.2350.10">
    <property type="entry name" value="Pseudouridine synthase"/>
    <property type="match status" value="1"/>
</dbReference>
<organism evidence="9 10">
    <name type="scientific">Microbacterium hydrocarbonoxydans</name>
    <dbReference type="NCBI Taxonomy" id="273678"/>
    <lineage>
        <taxon>Bacteria</taxon>
        <taxon>Bacillati</taxon>
        <taxon>Actinomycetota</taxon>
        <taxon>Actinomycetes</taxon>
        <taxon>Micrococcales</taxon>
        <taxon>Microbacteriaceae</taxon>
        <taxon>Microbacterium</taxon>
    </lineage>
</organism>
<dbReference type="InterPro" id="IPR032819">
    <property type="entry name" value="TruB_C"/>
</dbReference>
<evidence type="ECO:0000259" key="7">
    <source>
        <dbReference type="Pfam" id="PF09142"/>
    </source>
</evidence>
<feature type="domain" description="tRNA pseudouridine synthase II TruB subfamily 2 C-terminal" evidence="7">
    <location>
        <begin position="237"/>
        <end position="291"/>
    </location>
</feature>
<evidence type="ECO:0000259" key="8">
    <source>
        <dbReference type="Pfam" id="PF16198"/>
    </source>
</evidence>
<dbReference type="InterPro" id="IPR014780">
    <property type="entry name" value="tRNA_psdUridine_synth_TruB"/>
</dbReference>
<dbReference type="GO" id="GO:0003723">
    <property type="term" value="F:RNA binding"/>
    <property type="evidence" value="ECO:0007669"/>
    <property type="project" value="InterPro"/>
</dbReference>
<dbReference type="EMBL" id="JYJB01000010">
    <property type="protein sequence ID" value="KJL46704.1"/>
    <property type="molecule type" value="Genomic_DNA"/>
</dbReference>
<gene>
    <name evidence="5 9" type="primary">truB</name>
    <name evidence="9" type="ORF">RS84_03344</name>
</gene>
<dbReference type="GO" id="GO:0031119">
    <property type="term" value="P:tRNA pseudouridine synthesis"/>
    <property type="evidence" value="ECO:0007669"/>
    <property type="project" value="UniProtKB-UniRule"/>
</dbReference>
<comment type="catalytic activity">
    <reaction evidence="1 5">
        <text>uridine(55) in tRNA = pseudouridine(55) in tRNA</text>
        <dbReference type="Rhea" id="RHEA:42532"/>
        <dbReference type="Rhea" id="RHEA-COMP:10101"/>
        <dbReference type="Rhea" id="RHEA-COMP:10102"/>
        <dbReference type="ChEBI" id="CHEBI:65314"/>
        <dbReference type="ChEBI" id="CHEBI:65315"/>
        <dbReference type="EC" id="5.4.99.25"/>
    </reaction>
</comment>
<dbReference type="AlphaFoldDB" id="A0A0M2HJ43"/>
<evidence type="ECO:0000256" key="2">
    <source>
        <dbReference type="ARBA" id="ARBA00005642"/>
    </source>
</evidence>
<comment type="similarity">
    <text evidence="2 5">Belongs to the pseudouridine synthase TruB family. Type 1 subfamily.</text>
</comment>
<evidence type="ECO:0000256" key="3">
    <source>
        <dbReference type="ARBA" id="ARBA00022694"/>
    </source>
</evidence>
<dbReference type="OrthoDB" id="9802309at2"/>
<dbReference type="Gene3D" id="2.30.130.10">
    <property type="entry name" value="PUA domain"/>
    <property type="match status" value="1"/>
</dbReference>
<dbReference type="Pfam" id="PF16198">
    <property type="entry name" value="TruB_C_2"/>
    <property type="match status" value="1"/>
</dbReference>
<dbReference type="PATRIC" id="fig|273678.4.peg.3338"/>
<dbReference type="GO" id="GO:1990481">
    <property type="term" value="P:mRNA pseudouridine synthesis"/>
    <property type="evidence" value="ECO:0007669"/>
    <property type="project" value="TreeGrafter"/>
</dbReference>
<dbReference type="HAMAP" id="MF_01080">
    <property type="entry name" value="TruB_bact"/>
    <property type="match status" value="1"/>
</dbReference>
<dbReference type="Pfam" id="PF09142">
    <property type="entry name" value="TruB_C"/>
    <property type="match status" value="1"/>
</dbReference>
<dbReference type="Pfam" id="PF01509">
    <property type="entry name" value="TruB_N"/>
    <property type="match status" value="1"/>
</dbReference>
<accession>A0A0M2HJ43</accession>
<evidence type="ECO:0000259" key="6">
    <source>
        <dbReference type="Pfam" id="PF01509"/>
    </source>
</evidence>
<evidence type="ECO:0000313" key="9">
    <source>
        <dbReference type="EMBL" id="KJL46704.1"/>
    </source>
</evidence>
<feature type="active site" description="Nucleophile" evidence="5">
    <location>
        <position position="40"/>
    </location>
</feature>
<comment type="caution">
    <text evidence="9">The sequence shown here is derived from an EMBL/GenBank/DDBJ whole genome shotgun (WGS) entry which is preliminary data.</text>
</comment>
<feature type="domain" description="Pseudouridine synthase II N-terminal" evidence="6">
    <location>
        <begin position="25"/>
        <end position="180"/>
    </location>
</feature>
<keyword evidence="10" id="KW-1185">Reference proteome</keyword>
<dbReference type="STRING" id="273678.RS84_03344"/>
<dbReference type="PANTHER" id="PTHR13767:SF2">
    <property type="entry name" value="PSEUDOURIDYLATE SYNTHASE TRUB1"/>
    <property type="match status" value="1"/>
</dbReference>
<keyword evidence="3 5" id="KW-0819">tRNA processing</keyword>
<dbReference type="InterPro" id="IPR020103">
    <property type="entry name" value="PsdUridine_synth_cat_dom_sf"/>
</dbReference>
<dbReference type="EC" id="5.4.99.25" evidence="5"/>
<evidence type="ECO:0000313" key="10">
    <source>
        <dbReference type="Proteomes" id="UP000033900"/>
    </source>
</evidence>
<evidence type="ECO:0000256" key="4">
    <source>
        <dbReference type="ARBA" id="ARBA00023235"/>
    </source>
</evidence>
<dbReference type="CDD" id="cd02573">
    <property type="entry name" value="PseudoU_synth_EcTruB"/>
    <property type="match status" value="1"/>
</dbReference>
<dbReference type="InterPro" id="IPR002501">
    <property type="entry name" value="PsdUridine_synth_N"/>
</dbReference>
<dbReference type="InterPro" id="IPR015225">
    <property type="entry name" value="tRNA_psdUridine_synth_fam2_C"/>
</dbReference>
<dbReference type="NCBIfam" id="TIGR00431">
    <property type="entry name" value="TruB"/>
    <property type="match status" value="1"/>
</dbReference>
<dbReference type="Proteomes" id="UP000033900">
    <property type="component" value="Unassembled WGS sequence"/>
</dbReference>
<dbReference type="FunFam" id="3.30.2350.10:FF:000011">
    <property type="entry name" value="tRNA pseudouridine synthase B"/>
    <property type="match status" value="1"/>
</dbReference>
<reference evidence="9 10" key="1">
    <citation type="submission" date="2015-02" db="EMBL/GenBank/DDBJ databases">
        <title>Draft genome sequences of ten Microbacterium spp. with emphasis on heavy metal contaminated environments.</title>
        <authorList>
            <person name="Corretto E."/>
        </authorList>
    </citation>
    <scope>NUCLEOTIDE SEQUENCE [LARGE SCALE GENOMIC DNA]</scope>
    <source>
        <strain evidence="9 10">SA35</strain>
    </source>
</reference>
<dbReference type="SUPFAM" id="SSF55120">
    <property type="entry name" value="Pseudouridine synthase"/>
    <property type="match status" value="1"/>
</dbReference>